<evidence type="ECO:0000256" key="4">
    <source>
        <dbReference type="ARBA" id="ARBA00022679"/>
    </source>
</evidence>
<dbReference type="InterPro" id="IPR029063">
    <property type="entry name" value="SAM-dependent_MTases_sf"/>
</dbReference>
<dbReference type="PIRSF" id="PIRSF000398">
    <property type="entry name" value="M_m6A_EcoRV"/>
    <property type="match status" value="1"/>
</dbReference>
<evidence type="ECO:0000313" key="9">
    <source>
        <dbReference type="Proteomes" id="UP000695802"/>
    </source>
</evidence>
<comment type="caution">
    <text evidence="8">The sequence shown here is derived from an EMBL/GenBank/DDBJ whole genome shotgun (WGS) entry which is preliminary data.</text>
</comment>
<keyword evidence="4 7" id="KW-0808">Transferase</keyword>
<dbReference type="InterPro" id="IPR012327">
    <property type="entry name" value="MeTrfase_D12"/>
</dbReference>
<dbReference type="PANTHER" id="PTHR30481">
    <property type="entry name" value="DNA ADENINE METHYLASE"/>
    <property type="match status" value="1"/>
</dbReference>
<dbReference type="Proteomes" id="UP000695802">
    <property type="component" value="Unassembled WGS sequence"/>
</dbReference>
<organism evidence="8 9">
    <name type="scientific">Xanthomonas bonasiae</name>
    <dbReference type="NCBI Taxonomy" id="2810351"/>
    <lineage>
        <taxon>Bacteria</taxon>
        <taxon>Pseudomonadati</taxon>
        <taxon>Pseudomonadota</taxon>
        <taxon>Gammaproteobacteria</taxon>
        <taxon>Lysobacterales</taxon>
        <taxon>Lysobacteraceae</taxon>
        <taxon>Xanthomonas</taxon>
    </lineage>
</organism>
<sequence>MPRLAEYWGQNHKRYIEPFSGSAALFFHLRPGVARLNDINTQLIECYEVLAKDPDDLYRRVISISSDEENYYLVRSQDPSSLSAEERAARFIYLNRHCFNGIYRTNQKGQFNVPYGAAKAGAVPSREKFNECAAAIRCAELTCLDFDEFISKTVQSGDFVYLDPPYAVANRRIFRQYDKHSFGLEDIERLSECLEYIDSVGASFVVSYALSAEIKKITKRWTARRVIAQRNVAGFAEHRRKAVEVIVTNIKE</sequence>
<evidence type="ECO:0000256" key="7">
    <source>
        <dbReference type="RuleBase" id="RU361257"/>
    </source>
</evidence>
<dbReference type="PRINTS" id="PR00505">
    <property type="entry name" value="D12N6MTFRASE"/>
</dbReference>
<dbReference type="InterPro" id="IPR023095">
    <property type="entry name" value="Ade_MeTrfase_dom_2"/>
</dbReference>
<dbReference type="PANTHER" id="PTHR30481:SF3">
    <property type="entry name" value="DNA ADENINE METHYLASE"/>
    <property type="match status" value="1"/>
</dbReference>
<comment type="catalytic activity">
    <reaction evidence="6 7">
        <text>a 2'-deoxyadenosine in DNA + S-adenosyl-L-methionine = an N(6)-methyl-2'-deoxyadenosine in DNA + S-adenosyl-L-homocysteine + H(+)</text>
        <dbReference type="Rhea" id="RHEA:15197"/>
        <dbReference type="Rhea" id="RHEA-COMP:12418"/>
        <dbReference type="Rhea" id="RHEA-COMP:12419"/>
        <dbReference type="ChEBI" id="CHEBI:15378"/>
        <dbReference type="ChEBI" id="CHEBI:57856"/>
        <dbReference type="ChEBI" id="CHEBI:59789"/>
        <dbReference type="ChEBI" id="CHEBI:90615"/>
        <dbReference type="ChEBI" id="CHEBI:90616"/>
        <dbReference type="EC" id="2.1.1.72"/>
    </reaction>
</comment>
<dbReference type="NCBIfam" id="TIGR00571">
    <property type="entry name" value="dam"/>
    <property type="match status" value="1"/>
</dbReference>
<dbReference type="SUPFAM" id="SSF53335">
    <property type="entry name" value="S-adenosyl-L-methionine-dependent methyltransferases"/>
    <property type="match status" value="1"/>
</dbReference>
<dbReference type="GO" id="GO:0032259">
    <property type="term" value="P:methylation"/>
    <property type="evidence" value="ECO:0007669"/>
    <property type="project" value="UniProtKB-KW"/>
</dbReference>
<dbReference type="InterPro" id="IPR002052">
    <property type="entry name" value="DNA_methylase_N6_adenine_CS"/>
</dbReference>
<comment type="similarity">
    <text evidence="1 7">Belongs to the N(4)/N(6)-methyltransferase family.</text>
</comment>
<keyword evidence="5 7" id="KW-0949">S-adenosyl-L-methionine</keyword>
<evidence type="ECO:0000256" key="2">
    <source>
        <dbReference type="ARBA" id="ARBA00011900"/>
    </source>
</evidence>
<dbReference type="Gene3D" id="1.10.1020.10">
    <property type="entry name" value="Adenine-specific Methyltransferase, Domain 2"/>
    <property type="match status" value="1"/>
</dbReference>
<evidence type="ECO:0000313" key="8">
    <source>
        <dbReference type="EMBL" id="MBN6104699.1"/>
    </source>
</evidence>
<keyword evidence="3 7" id="KW-0489">Methyltransferase</keyword>
<protein>
    <recommendedName>
        <fullName evidence="2 7">Site-specific DNA-methyltransferase (adenine-specific)</fullName>
        <ecNumber evidence="2 7">2.1.1.72</ecNumber>
    </recommendedName>
</protein>
<name>A0ABS3B9E5_9XANT</name>
<evidence type="ECO:0000256" key="3">
    <source>
        <dbReference type="ARBA" id="ARBA00022603"/>
    </source>
</evidence>
<evidence type="ECO:0000256" key="6">
    <source>
        <dbReference type="ARBA" id="ARBA00047942"/>
    </source>
</evidence>
<dbReference type="GO" id="GO:0009007">
    <property type="term" value="F:site-specific DNA-methyltransferase (adenine-specific) activity"/>
    <property type="evidence" value="ECO:0007669"/>
    <property type="project" value="UniProtKB-EC"/>
</dbReference>
<proteinExistence type="inferred from homology"/>
<keyword evidence="9" id="KW-1185">Reference proteome</keyword>
<dbReference type="Gene3D" id="3.40.50.150">
    <property type="entry name" value="Vaccinia Virus protein VP39"/>
    <property type="match status" value="1"/>
</dbReference>
<reference evidence="8 9" key="1">
    <citation type="submission" date="2021-02" db="EMBL/GenBank/DDBJ databases">
        <title>Taxonomically Unique Crown Gall-Associated Xanthomonas Stains Have Deficiency in Virulence Repertories.</title>
        <authorList>
            <person name="Mafakheri H."/>
            <person name="Taghavi S.M."/>
            <person name="Dimkic I."/>
            <person name="Nemanja K."/>
            <person name="Osdaghi E."/>
        </authorList>
    </citation>
    <scope>NUCLEOTIDE SEQUENCE [LARGE SCALE GENOMIC DNA]</scope>
    <source>
        <strain evidence="8 9">FX4</strain>
    </source>
</reference>
<accession>A0ABS3B9E5</accession>
<dbReference type="EMBL" id="JAFIWB010000037">
    <property type="protein sequence ID" value="MBN6104699.1"/>
    <property type="molecule type" value="Genomic_DNA"/>
</dbReference>
<dbReference type="PROSITE" id="PS00092">
    <property type="entry name" value="N6_MTASE"/>
    <property type="match status" value="1"/>
</dbReference>
<dbReference type="EC" id="2.1.1.72" evidence="2 7"/>
<evidence type="ECO:0000256" key="1">
    <source>
        <dbReference type="ARBA" id="ARBA00006594"/>
    </source>
</evidence>
<evidence type="ECO:0000256" key="5">
    <source>
        <dbReference type="ARBA" id="ARBA00022691"/>
    </source>
</evidence>
<dbReference type="Pfam" id="PF02086">
    <property type="entry name" value="MethyltransfD12"/>
    <property type="match status" value="1"/>
</dbReference>
<dbReference type="InterPro" id="IPR012263">
    <property type="entry name" value="M_m6A_EcoRV"/>
</dbReference>
<gene>
    <name evidence="8" type="ORF">JR064_21260</name>
</gene>